<reference evidence="2" key="1">
    <citation type="submission" date="2015-09" db="EMBL/GenBank/DDBJ databases">
        <title>Draft Genome Sequences of Two Novel Amoeba-resistant Intranuclear Bacteria, Candidatus Berkiella cookevillensis and Candidatus Berkiella aquae.</title>
        <authorList>
            <person name="Mehari Y.T."/>
            <person name="Arivett B.A."/>
            <person name="Farone A.L."/>
            <person name="Gunderson J.H."/>
            <person name="Farone M.B."/>
        </authorList>
    </citation>
    <scope>NUCLEOTIDE SEQUENCE [LARGE SCALE GENOMIC DNA]</scope>
    <source>
        <strain evidence="2">HT99</strain>
    </source>
</reference>
<comment type="caution">
    <text evidence="2">The sequence shown here is derived from an EMBL/GenBank/DDBJ whole genome shotgun (WGS) entry which is preliminary data.</text>
</comment>
<dbReference type="RefSeq" id="WP_075064673.1">
    <property type="nucleotide sequence ID" value="NZ_LKAJ02000001.1"/>
</dbReference>
<keyword evidence="4" id="KW-1185">Reference proteome</keyword>
<dbReference type="AlphaFoldDB" id="A0A0Q9Z1V4"/>
<reference evidence="3" key="3">
    <citation type="submission" date="2021-06" db="EMBL/GenBank/DDBJ databases">
        <title>Genomic Description and Analysis of Intracellular Bacteria, Candidatus Berkiella cookevillensis and Candidatus Berkiella aquae.</title>
        <authorList>
            <person name="Kidane D.T."/>
            <person name="Mehari Y.T."/>
            <person name="Rice F.C."/>
            <person name="Arivett B.A."/>
            <person name="Farone A.L."/>
            <person name="Berk S.G."/>
            <person name="Farone M.B."/>
        </authorList>
    </citation>
    <scope>NUCLEOTIDE SEQUENCE</scope>
    <source>
        <strain evidence="3">HT99</strain>
    </source>
</reference>
<evidence type="ECO:0000256" key="1">
    <source>
        <dbReference type="SAM" id="SignalP"/>
    </source>
</evidence>
<protein>
    <submittedName>
        <fullName evidence="2">Uncharacterized protein</fullName>
    </submittedName>
</protein>
<evidence type="ECO:0000313" key="3">
    <source>
        <dbReference type="EMBL" id="MCS5712168.1"/>
    </source>
</evidence>
<name>A0A0Q9Z1V4_9GAMM</name>
<reference evidence="3" key="2">
    <citation type="journal article" date="2016" name="Genome Announc.">
        <title>Draft Genome Sequences of Two Novel Amoeba-Resistant Intranuclear Bacteria, 'Candidatus Berkiella cookevillensis' and 'Candidatus Berkiella aquae'.</title>
        <authorList>
            <person name="Mehari Y.T."/>
            <person name="Arivett B.A."/>
            <person name="Farone A.L."/>
            <person name="Gunderson J.H."/>
            <person name="Farone M.B."/>
        </authorList>
    </citation>
    <scope>NUCLEOTIDE SEQUENCE</scope>
    <source>
        <strain evidence="3">HT99</strain>
    </source>
</reference>
<evidence type="ECO:0000313" key="2">
    <source>
        <dbReference type="EMBL" id="KRG22467.1"/>
    </source>
</evidence>
<proteinExistence type="predicted"/>
<dbReference type="EMBL" id="LKAJ01000001">
    <property type="protein sequence ID" value="KRG22467.1"/>
    <property type="molecule type" value="Genomic_DNA"/>
</dbReference>
<organism evidence="2">
    <name type="scientific">Candidatus Berkiella aquae</name>
    <dbReference type="NCBI Taxonomy" id="295108"/>
    <lineage>
        <taxon>Bacteria</taxon>
        <taxon>Pseudomonadati</taxon>
        <taxon>Pseudomonadota</taxon>
        <taxon>Gammaproteobacteria</taxon>
        <taxon>Candidatus Berkiellales</taxon>
        <taxon>Candidatus Berkiellaceae</taxon>
        <taxon>Candidatus Berkiella</taxon>
    </lineage>
</organism>
<evidence type="ECO:0000313" key="4">
    <source>
        <dbReference type="Proteomes" id="UP000051497"/>
    </source>
</evidence>
<sequence length="123" mass="13781">MKSISAGLLLLLSLNVLANDLQNDPQNDLQNYLPSDETQNNAKEDLSQDCIKSIGRLYRFYFHEIYPNPKNAACKELSATLGPNEAAQMQMIVTEFKSQCPAELVTKINGSFRELQKERDSAA</sequence>
<dbReference type="EMBL" id="LKAJ02000001">
    <property type="protein sequence ID" value="MCS5712168.1"/>
    <property type="molecule type" value="Genomic_DNA"/>
</dbReference>
<feature type="signal peptide" evidence="1">
    <location>
        <begin position="1"/>
        <end position="18"/>
    </location>
</feature>
<feature type="chain" id="PRO_5043129883" evidence="1">
    <location>
        <begin position="19"/>
        <end position="123"/>
    </location>
</feature>
<dbReference type="Proteomes" id="UP000051497">
    <property type="component" value="Unassembled WGS sequence"/>
</dbReference>
<accession>A0A0Q9Z1V4</accession>
<keyword evidence="1" id="KW-0732">Signal</keyword>
<gene>
    <name evidence="2" type="ORF">HT99x_00003</name>
    <name evidence="3" type="ORF">HT99x_012055</name>
</gene>